<reference evidence="1" key="1">
    <citation type="submission" date="2016-06" db="EMBL/GenBank/DDBJ databases">
        <authorList>
            <person name="Cuomo C."/>
            <person name="Litvintseva A."/>
            <person name="Heitman J."/>
            <person name="Chen Y."/>
            <person name="Sun S."/>
            <person name="Springer D."/>
            <person name="Dromer F."/>
            <person name="Young S."/>
            <person name="Zeng Q."/>
            <person name="Chapman S."/>
            <person name="Gujja S."/>
            <person name="Saif S."/>
            <person name="Birren B."/>
        </authorList>
    </citation>
    <scope>NUCLEOTIDE SEQUENCE</scope>
    <source>
        <strain evidence="1">CBS 7841</strain>
    </source>
</reference>
<dbReference type="AlphaFoldDB" id="A0AAJ8JTS9"/>
<gene>
    <name evidence="1" type="ORF">L203_103531</name>
</gene>
<dbReference type="RefSeq" id="XP_066069026.1">
    <property type="nucleotide sequence ID" value="XM_066212929.1"/>
</dbReference>
<organism evidence="1 2">
    <name type="scientific">Cryptococcus depauperatus CBS 7841</name>
    <dbReference type="NCBI Taxonomy" id="1295531"/>
    <lineage>
        <taxon>Eukaryota</taxon>
        <taxon>Fungi</taxon>
        <taxon>Dikarya</taxon>
        <taxon>Basidiomycota</taxon>
        <taxon>Agaricomycotina</taxon>
        <taxon>Tremellomycetes</taxon>
        <taxon>Tremellales</taxon>
        <taxon>Cryptococcaceae</taxon>
        <taxon>Cryptococcus</taxon>
    </lineage>
</organism>
<reference evidence="1" key="3">
    <citation type="submission" date="2024-01" db="EMBL/GenBank/DDBJ databases">
        <authorList>
            <person name="Coelho M.A."/>
            <person name="David-Palma M."/>
            <person name="Shea T."/>
            <person name="Sun S."/>
            <person name="Cuomo C.A."/>
            <person name="Heitman J."/>
        </authorList>
    </citation>
    <scope>NUCLEOTIDE SEQUENCE</scope>
    <source>
        <strain evidence="1">CBS 7841</strain>
    </source>
</reference>
<name>A0AAJ8JTS9_9TREE</name>
<evidence type="ECO:0000313" key="1">
    <source>
        <dbReference type="EMBL" id="WVN88326.1"/>
    </source>
</evidence>
<dbReference type="EMBL" id="CP143787">
    <property type="protein sequence ID" value="WVN88326.1"/>
    <property type="molecule type" value="Genomic_DNA"/>
</dbReference>
<evidence type="ECO:0000313" key="2">
    <source>
        <dbReference type="Proteomes" id="UP000094043"/>
    </source>
</evidence>
<sequence>MPFLELFPSAFSYQAYHPFSIVLGLDNKKWRKNICVEAFEILMYLTTYAFGSRIPSHACWLTHVTSFVVFDSFH</sequence>
<accession>A0AAJ8JTS9</accession>
<keyword evidence="2" id="KW-1185">Reference proteome</keyword>
<reference evidence="1" key="2">
    <citation type="journal article" date="2022" name="Elife">
        <title>Obligate sexual reproduction of a homothallic fungus closely related to the Cryptococcus pathogenic species complex.</title>
        <authorList>
            <person name="Passer A.R."/>
            <person name="Clancey S.A."/>
            <person name="Shea T."/>
            <person name="David-Palma M."/>
            <person name="Averette A.F."/>
            <person name="Boekhout T."/>
            <person name="Porcel B.M."/>
            <person name="Nowrousian M."/>
            <person name="Cuomo C.A."/>
            <person name="Sun S."/>
            <person name="Heitman J."/>
            <person name="Coelho M.A."/>
        </authorList>
    </citation>
    <scope>NUCLEOTIDE SEQUENCE</scope>
    <source>
        <strain evidence="1">CBS 7841</strain>
    </source>
</reference>
<dbReference type="KEGG" id="cdep:91087742"/>
<proteinExistence type="predicted"/>
<dbReference type="GeneID" id="91087742"/>
<dbReference type="Proteomes" id="UP000094043">
    <property type="component" value="Chromosome 4"/>
</dbReference>
<protein>
    <submittedName>
        <fullName evidence="1">Uncharacterized protein</fullName>
    </submittedName>
</protein>